<evidence type="ECO:0000256" key="2">
    <source>
        <dbReference type="RuleBase" id="RU363072"/>
    </source>
</evidence>
<dbReference type="AlphaFoldDB" id="A0AB73IJ47"/>
<name>A0AB73IJ47_9BURK</name>
<dbReference type="RefSeq" id="WP_392395193.1">
    <property type="nucleotide sequence ID" value="NZ_JAURTK010000008.1"/>
</dbReference>
<dbReference type="Gene3D" id="2.40.160.180">
    <property type="entry name" value="Carbohydrate-selective porin OprB"/>
    <property type="match status" value="1"/>
</dbReference>
<dbReference type="PANTHER" id="PTHR37944">
    <property type="entry name" value="PORIN B"/>
    <property type="match status" value="1"/>
</dbReference>
<protein>
    <submittedName>
        <fullName evidence="3">Porin</fullName>
    </submittedName>
</protein>
<dbReference type="InterPro" id="IPR052932">
    <property type="entry name" value="OprB_Porin"/>
</dbReference>
<evidence type="ECO:0000256" key="1">
    <source>
        <dbReference type="ARBA" id="ARBA00008769"/>
    </source>
</evidence>
<comment type="similarity">
    <text evidence="1 2">Belongs to the OprB family.</text>
</comment>
<accession>A0AB73IJ47</accession>
<dbReference type="InterPro" id="IPR007049">
    <property type="entry name" value="Carb-sel_porin_OprB"/>
</dbReference>
<proteinExistence type="inferred from homology"/>
<reference evidence="3" key="1">
    <citation type="submission" date="2023-07" db="EMBL/GenBank/DDBJ databases">
        <title>Sorghum-associated microbial communities from plants grown in Nebraska, USA.</title>
        <authorList>
            <person name="Schachtman D."/>
        </authorList>
    </citation>
    <scope>NUCLEOTIDE SEQUENCE</scope>
    <source>
        <strain evidence="3">DS1061</strain>
    </source>
</reference>
<gene>
    <name evidence="3" type="ORF">J2793_005529</name>
</gene>
<evidence type="ECO:0000313" key="4">
    <source>
        <dbReference type="Proteomes" id="UP001229486"/>
    </source>
</evidence>
<dbReference type="Proteomes" id="UP001229486">
    <property type="component" value="Unassembled WGS sequence"/>
</dbReference>
<organism evidence="3 4">
    <name type="scientific">Paraburkholderia caledonica</name>
    <dbReference type="NCBI Taxonomy" id="134536"/>
    <lineage>
        <taxon>Bacteria</taxon>
        <taxon>Pseudomonadati</taxon>
        <taxon>Pseudomonadota</taxon>
        <taxon>Betaproteobacteria</taxon>
        <taxon>Burkholderiales</taxon>
        <taxon>Burkholderiaceae</taxon>
        <taxon>Paraburkholderia</taxon>
    </lineage>
</organism>
<dbReference type="Pfam" id="PF04966">
    <property type="entry name" value="OprB"/>
    <property type="match status" value="1"/>
</dbReference>
<dbReference type="GO" id="GO:0008643">
    <property type="term" value="P:carbohydrate transport"/>
    <property type="evidence" value="ECO:0007669"/>
    <property type="project" value="InterPro"/>
</dbReference>
<evidence type="ECO:0000313" key="3">
    <source>
        <dbReference type="EMBL" id="MDP9650061.1"/>
    </source>
</evidence>
<sequence>MKLARSIRPVASLPVRFEFLSSGSKAAGRSRMRSIRRIAWYTAFAWACTSGAAMAQGDANAAANADAAHDASEANEAAGADTGKAAASESGFWSRDQMFGDMGGLRPWLGKYGVSFALTETSELLGNLRGGLARGAAYDGVTTATVQLDTDKAFGLPGGQFNVSALQIHGGNFSGDKLGTLNTASGIEAENSTRLWELWYQQSFLNKRIDVKVGQQSIDQEFISSTYSALFINTMFGWPALPTYDMPSGGPAYPLSALGVRVRGQITPSLTALAGVFDGDPLGNNPNNRSGTNFNLHNGTLFIGELQYAINQPADSDTPPAASTAGGGLPGTYKIGVWYNNGHFADQRYDSNGVSLASPASTGVAANHRGDYSFYAVADQMIWRPNPGEARSLGVFARVMGAPGDRNLVSVAANLGVVLKAPFAGRDNDSAGLALTYIKIGNHAHGIDQDNLAFSGGPYGVRTSETALEATYQYQIAPWWMLQADAQYTFNAGAGQNPNDPTKPLRNTFVVGLRTNIAF</sequence>
<dbReference type="InterPro" id="IPR038673">
    <property type="entry name" value="OprB_sf"/>
</dbReference>
<dbReference type="GO" id="GO:0015288">
    <property type="term" value="F:porin activity"/>
    <property type="evidence" value="ECO:0007669"/>
    <property type="project" value="InterPro"/>
</dbReference>
<dbReference type="GO" id="GO:0016020">
    <property type="term" value="C:membrane"/>
    <property type="evidence" value="ECO:0007669"/>
    <property type="project" value="InterPro"/>
</dbReference>
<dbReference type="EMBL" id="JAURTK010000008">
    <property type="protein sequence ID" value="MDP9650061.1"/>
    <property type="molecule type" value="Genomic_DNA"/>
</dbReference>
<dbReference type="PANTHER" id="PTHR37944:SF1">
    <property type="entry name" value="PORIN B"/>
    <property type="match status" value="1"/>
</dbReference>
<comment type="caution">
    <text evidence="3">The sequence shown here is derived from an EMBL/GenBank/DDBJ whole genome shotgun (WGS) entry which is preliminary data.</text>
</comment>